<reference evidence="3" key="1">
    <citation type="submission" date="2016-10" db="EMBL/GenBank/DDBJ databases">
        <title>Genome sequence of Streptomyces mangrovisoli MUSC 149.</title>
        <authorList>
            <person name="Lee L.-H."/>
            <person name="Ser H.-L."/>
        </authorList>
    </citation>
    <scope>NUCLEOTIDE SEQUENCE [LARGE SCALE GENOMIC DNA]</scope>
    <source>
        <strain evidence="3">MUSC 149</strain>
    </source>
</reference>
<dbReference type="Proteomes" id="UP000034196">
    <property type="component" value="Unassembled WGS sequence"/>
</dbReference>
<feature type="transmembrane region" description="Helical" evidence="2">
    <location>
        <begin position="336"/>
        <end position="356"/>
    </location>
</feature>
<feature type="transmembrane region" description="Helical" evidence="2">
    <location>
        <begin position="376"/>
        <end position="402"/>
    </location>
</feature>
<dbReference type="RefSeq" id="WP_046589662.1">
    <property type="nucleotide sequence ID" value="NZ_LAVA02000109.1"/>
</dbReference>
<accession>A0A1J4NLW8</accession>
<feature type="transmembrane region" description="Helical" evidence="2">
    <location>
        <begin position="304"/>
        <end position="324"/>
    </location>
</feature>
<evidence type="ECO:0000256" key="2">
    <source>
        <dbReference type="SAM" id="Phobius"/>
    </source>
</evidence>
<keyword evidence="2" id="KW-0812">Transmembrane</keyword>
<keyword evidence="2" id="KW-1133">Transmembrane helix</keyword>
<name>A0A1J4NLW8_9ACTN</name>
<dbReference type="AlphaFoldDB" id="A0A1J4NLW8"/>
<proteinExistence type="predicted"/>
<evidence type="ECO:0000313" key="3">
    <source>
        <dbReference type="EMBL" id="OIJ63256.1"/>
    </source>
</evidence>
<feature type="transmembrane region" description="Helical" evidence="2">
    <location>
        <begin position="218"/>
        <end position="238"/>
    </location>
</feature>
<keyword evidence="4" id="KW-1185">Reference proteome</keyword>
<protein>
    <submittedName>
        <fullName evidence="3">Uncharacterized protein</fullName>
    </submittedName>
</protein>
<sequence length="544" mass="57647">MASTLVTPFRSRRTSDPSGDGESPGEVPLQAGDFTHRAAVLVRVPAGAGESTAREQWARHGLLFSRLEAAGQGDTMALYQAEVRLQGSRWGALSEAERRVLAALAGRVTARIGDATLLEPEGSPAVVSTWHVHRKTDWGSGWWRSRAALLWVQVGAADVHRRVRLDGPGTREEALAALRSRPDLGGVVFDEDLHDVRPGLASFHAVRPQAPAPWHTRALGLPGMAVAAVTMLFGWVLAGLGLGWQIALAPLLAPAAWWVGLWLADRDRHSRMIVWLCGMAVVGSTALCGFMARVASPELGGVGLRPVAAVLCGLPVLRGCVYALRQSWVSRNAAALLPIAVVPLAWVLPWMGRLAQGIYLTVCLGIPLSSANVDPVWTYLAGIKPAGLCMAALLCGLAAFGWCRHFYWITGSRAYCLTVVGTLTALMMVLAVLVGLTSATSGADRTAAQAAAGQDPSPFFGISARRVCVHPLDAAGTAVQPGPLPTGHPVLAFDVTGDETWLWDPLRVTGSAGLAKGALRVRTEQIVTRPAARGTDVCPVLQAR</sequence>
<feature type="transmembrane region" description="Helical" evidence="2">
    <location>
        <begin position="273"/>
        <end position="292"/>
    </location>
</feature>
<comment type="caution">
    <text evidence="3">The sequence shown here is derived from an EMBL/GenBank/DDBJ whole genome shotgun (WGS) entry which is preliminary data.</text>
</comment>
<dbReference type="OrthoDB" id="4032310at2"/>
<dbReference type="EMBL" id="LAVA02000109">
    <property type="protein sequence ID" value="OIJ63256.1"/>
    <property type="molecule type" value="Genomic_DNA"/>
</dbReference>
<keyword evidence="2" id="KW-0472">Membrane</keyword>
<organism evidence="3 4">
    <name type="scientific">Streptomyces mangrovisoli</name>
    <dbReference type="NCBI Taxonomy" id="1428628"/>
    <lineage>
        <taxon>Bacteria</taxon>
        <taxon>Bacillati</taxon>
        <taxon>Actinomycetota</taxon>
        <taxon>Actinomycetes</taxon>
        <taxon>Kitasatosporales</taxon>
        <taxon>Streptomycetaceae</taxon>
        <taxon>Streptomyces</taxon>
    </lineage>
</organism>
<feature type="transmembrane region" description="Helical" evidence="2">
    <location>
        <begin position="244"/>
        <end position="264"/>
    </location>
</feature>
<evidence type="ECO:0000313" key="4">
    <source>
        <dbReference type="Proteomes" id="UP000034196"/>
    </source>
</evidence>
<evidence type="ECO:0000256" key="1">
    <source>
        <dbReference type="SAM" id="MobiDB-lite"/>
    </source>
</evidence>
<feature type="region of interest" description="Disordered" evidence="1">
    <location>
        <begin position="1"/>
        <end position="30"/>
    </location>
</feature>
<feature type="transmembrane region" description="Helical" evidence="2">
    <location>
        <begin position="414"/>
        <end position="436"/>
    </location>
</feature>
<gene>
    <name evidence="3" type="ORF">WN71_035125</name>
</gene>